<dbReference type="EMBL" id="LYDR01000152">
    <property type="protein sequence ID" value="ODA28435.1"/>
    <property type="molecule type" value="Genomic_DNA"/>
</dbReference>
<comment type="caution">
    <text evidence="2">The sequence shown here is derived from an EMBL/GenBank/DDBJ whole genome shotgun (WGS) entry which is preliminary data.</text>
</comment>
<name>A0A1C3E597_9PLAN</name>
<gene>
    <name evidence="2" type="ORF">A6X21_11965</name>
</gene>
<proteinExistence type="predicted"/>
<organism evidence="2 3">
    <name type="scientific">Planctopirus hydrillae</name>
    <dbReference type="NCBI Taxonomy" id="1841610"/>
    <lineage>
        <taxon>Bacteria</taxon>
        <taxon>Pseudomonadati</taxon>
        <taxon>Planctomycetota</taxon>
        <taxon>Planctomycetia</taxon>
        <taxon>Planctomycetales</taxon>
        <taxon>Planctomycetaceae</taxon>
        <taxon>Planctopirus</taxon>
    </lineage>
</organism>
<feature type="region of interest" description="Disordered" evidence="1">
    <location>
        <begin position="1"/>
        <end position="26"/>
    </location>
</feature>
<dbReference type="Proteomes" id="UP000094828">
    <property type="component" value="Unassembled WGS sequence"/>
</dbReference>
<evidence type="ECO:0000256" key="1">
    <source>
        <dbReference type="SAM" id="MobiDB-lite"/>
    </source>
</evidence>
<evidence type="ECO:0000313" key="2">
    <source>
        <dbReference type="EMBL" id="ODA28435.1"/>
    </source>
</evidence>
<protein>
    <submittedName>
        <fullName evidence="2">Uncharacterized protein</fullName>
    </submittedName>
</protein>
<feature type="compositionally biased region" description="Low complexity" evidence="1">
    <location>
        <begin position="13"/>
        <end position="24"/>
    </location>
</feature>
<evidence type="ECO:0000313" key="3">
    <source>
        <dbReference type="Proteomes" id="UP000094828"/>
    </source>
</evidence>
<keyword evidence="3" id="KW-1185">Reference proteome</keyword>
<sequence>MSPQVPEAIPGMASRTAESSSHRSSPLRAMLAALGKGSFLPLVPTGEGRDEGSPNVLGQPSTAGFIAGCFSTRDNPAETFLAAACGLGRPSHRPLPGCVRTLNFEIRRHSILKSKTYPCVQYSRRIHATLSVKSIATATHRPFLPTERLFRSSLRLDDSRLLWEIP</sequence>
<dbReference type="STRING" id="1841610.A6X21_11965"/>
<dbReference type="AlphaFoldDB" id="A0A1C3E597"/>
<reference evidence="2 3" key="1">
    <citation type="submission" date="2016-05" db="EMBL/GenBank/DDBJ databases">
        <title>Genomic and physiological characterization of Planctopirus sp. isolated from fresh water lake.</title>
        <authorList>
            <person name="Subhash Y."/>
            <person name="Ramana C."/>
        </authorList>
    </citation>
    <scope>NUCLEOTIDE SEQUENCE [LARGE SCALE GENOMIC DNA]</scope>
    <source>
        <strain evidence="2 3">JC280</strain>
    </source>
</reference>
<accession>A0A1C3E597</accession>